<feature type="domain" description="Pseudouridine synthase RsuA/RluA-like" evidence="6">
    <location>
        <begin position="104"/>
        <end position="257"/>
    </location>
</feature>
<evidence type="ECO:0000259" key="6">
    <source>
        <dbReference type="Pfam" id="PF00849"/>
    </source>
</evidence>
<dbReference type="CDD" id="cd02869">
    <property type="entry name" value="PseudoU_synth_RluA_like"/>
    <property type="match status" value="1"/>
</dbReference>
<dbReference type="InterPro" id="IPR036986">
    <property type="entry name" value="S4_RNA-bd_sf"/>
</dbReference>
<keyword evidence="2 5" id="KW-0413">Isomerase</keyword>
<comment type="catalytic activity">
    <reaction evidence="3">
        <text>uridine(1911/1915/1917) in 23S rRNA = pseudouridine(1911/1915/1917) in 23S rRNA</text>
        <dbReference type="Rhea" id="RHEA:42524"/>
        <dbReference type="Rhea" id="RHEA-COMP:10097"/>
        <dbReference type="Rhea" id="RHEA-COMP:10098"/>
        <dbReference type="ChEBI" id="CHEBI:65314"/>
        <dbReference type="ChEBI" id="CHEBI:65315"/>
        <dbReference type="EC" id="5.4.99.23"/>
    </reaction>
</comment>
<evidence type="ECO:0000256" key="5">
    <source>
        <dbReference type="RuleBase" id="RU362028"/>
    </source>
</evidence>
<evidence type="ECO:0000313" key="7">
    <source>
        <dbReference type="EMBL" id="MET3590079.1"/>
    </source>
</evidence>
<sequence>MAGVKIKKIEADESGMRLDRWFKVYYPGLGFGYLQKLLRSGQIRVDGGRVKADTRLLMGQVVRVPPLPIHDKESFPATVTNKTLRGQDDGTVLKKMLLYEDPKVFVFNKPAGLAVQGGSGLTRHVDSMLEAWRNKKGEKPRLVHRLDRETSGVLIVARSRGAAQALTAAFRERETKKIYWALVRGVPKKKQDRISTWMVKEMTTEGDKMRVCEHGEPDSSHAVSYYRVLDNRGRALSWLEMEPYTGRTHQLRVHAAHMGHPIIGDSKYFFSDSNWALPGGIQNRLHLHARRIRIPHPSGGILDIVAPLPPHMVQSFNLLAFSENDDETE</sequence>
<dbReference type="Gene3D" id="3.30.2350.10">
    <property type="entry name" value="Pseudouridine synthase"/>
    <property type="match status" value="1"/>
</dbReference>
<keyword evidence="8" id="KW-1185">Reference proteome</keyword>
<reference evidence="7 8" key="1">
    <citation type="submission" date="2024-06" db="EMBL/GenBank/DDBJ databases">
        <title>Genomic Encyclopedia of Type Strains, Phase IV (KMG-IV): sequencing the most valuable type-strain genomes for metagenomic binning, comparative biology and taxonomic classification.</title>
        <authorList>
            <person name="Goeker M."/>
        </authorList>
    </citation>
    <scope>NUCLEOTIDE SEQUENCE [LARGE SCALE GENOMIC DNA]</scope>
    <source>
        <strain evidence="7 8">DSM 23649</strain>
    </source>
</reference>
<dbReference type="PANTHER" id="PTHR21600:SF44">
    <property type="entry name" value="RIBOSOMAL LARGE SUBUNIT PSEUDOURIDINE SYNTHASE D"/>
    <property type="match status" value="1"/>
</dbReference>
<evidence type="ECO:0000256" key="3">
    <source>
        <dbReference type="ARBA" id="ARBA00036882"/>
    </source>
</evidence>
<dbReference type="InterPro" id="IPR050188">
    <property type="entry name" value="RluA_PseudoU_synthase"/>
</dbReference>
<protein>
    <recommendedName>
        <fullName evidence="5">Pseudouridine synthase</fullName>
        <ecNumber evidence="5">5.4.99.-</ecNumber>
    </recommendedName>
</protein>
<dbReference type="EC" id="5.4.99.-" evidence="5"/>
<evidence type="ECO:0000313" key="8">
    <source>
        <dbReference type="Proteomes" id="UP001549086"/>
    </source>
</evidence>
<dbReference type="SUPFAM" id="SSF55174">
    <property type="entry name" value="Alpha-L RNA-binding motif"/>
    <property type="match status" value="1"/>
</dbReference>
<gene>
    <name evidence="7" type="ORF">ABID23_001177</name>
</gene>
<accession>A0ABV2HI18</accession>
<dbReference type="Pfam" id="PF00849">
    <property type="entry name" value="PseudoU_synth_2"/>
    <property type="match status" value="1"/>
</dbReference>
<comment type="function">
    <text evidence="5">Responsible for synthesis of pseudouridine from uracil.</text>
</comment>
<evidence type="ECO:0000256" key="1">
    <source>
        <dbReference type="ARBA" id="ARBA00010876"/>
    </source>
</evidence>
<dbReference type="PANTHER" id="PTHR21600">
    <property type="entry name" value="MITOCHONDRIAL RNA PSEUDOURIDINE SYNTHASE"/>
    <property type="match status" value="1"/>
</dbReference>
<dbReference type="InterPro" id="IPR006145">
    <property type="entry name" value="PsdUridine_synth_RsuA/RluA"/>
</dbReference>
<keyword evidence="4" id="KW-0694">RNA-binding</keyword>
<organism evidence="7 8">
    <name type="scientific">Bartonella silvatica</name>
    <dbReference type="NCBI Taxonomy" id="357760"/>
    <lineage>
        <taxon>Bacteria</taxon>
        <taxon>Pseudomonadati</taxon>
        <taxon>Pseudomonadota</taxon>
        <taxon>Alphaproteobacteria</taxon>
        <taxon>Hyphomicrobiales</taxon>
        <taxon>Bartonellaceae</taxon>
        <taxon>Bartonella</taxon>
    </lineage>
</organism>
<dbReference type="NCBIfam" id="TIGR00005">
    <property type="entry name" value="rluA_subfam"/>
    <property type="match status" value="1"/>
</dbReference>
<dbReference type="InterPro" id="IPR006225">
    <property type="entry name" value="PsdUridine_synth_RluC/D"/>
</dbReference>
<dbReference type="GO" id="GO:0160141">
    <property type="term" value="F:23S rRNA pseudouridine(955/2504/2580) synthase activity"/>
    <property type="evidence" value="ECO:0007669"/>
    <property type="project" value="UniProtKB-EC"/>
</dbReference>
<dbReference type="EMBL" id="JBEPLI010000012">
    <property type="protein sequence ID" value="MET3590079.1"/>
    <property type="molecule type" value="Genomic_DNA"/>
</dbReference>
<dbReference type="Gene3D" id="3.10.290.10">
    <property type="entry name" value="RNA-binding S4 domain"/>
    <property type="match status" value="1"/>
</dbReference>
<dbReference type="PROSITE" id="PS50889">
    <property type="entry name" value="S4"/>
    <property type="match status" value="1"/>
</dbReference>
<name>A0ABV2HI18_9HYPH</name>
<dbReference type="PROSITE" id="PS01129">
    <property type="entry name" value="PSI_RLU"/>
    <property type="match status" value="1"/>
</dbReference>
<dbReference type="InterPro" id="IPR006224">
    <property type="entry name" value="PsdUridine_synth_RluA-like_CS"/>
</dbReference>
<comment type="catalytic activity">
    <reaction evidence="5">
        <text>a uridine in RNA = a pseudouridine in RNA</text>
        <dbReference type="Rhea" id="RHEA:48348"/>
        <dbReference type="Rhea" id="RHEA-COMP:12068"/>
        <dbReference type="Rhea" id="RHEA-COMP:12069"/>
        <dbReference type="ChEBI" id="CHEBI:65314"/>
        <dbReference type="ChEBI" id="CHEBI:65315"/>
    </reaction>
</comment>
<evidence type="ECO:0000256" key="4">
    <source>
        <dbReference type="PROSITE-ProRule" id="PRU00182"/>
    </source>
</evidence>
<dbReference type="Proteomes" id="UP001549086">
    <property type="component" value="Unassembled WGS sequence"/>
</dbReference>
<dbReference type="SUPFAM" id="SSF55120">
    <property type="entry name" value="Pseudouridine synthase"/>
    <property type="match status" value="1"/>
</dbReference>
<evidence type="ECO:0000256" key="2">
    <source>
        <dbReference type="ARBA" id="ARBA00023235"/>
    </source>
</evidence>
<dbReference type="InterPro" id="IPR020103">
    <property type="entry name" value="PsdUridine_synth_cat_dom_sf"/>
</dbReference>
<dbReference type="RefSeq" id="WP_354190140.1">
    <property type="nucleotide sequence ID" value="NZ_JBEPLI010000012.1"/>
</dbReference>
<comment type="caution">
    <text evidence="7">The sequence shown here is derived from an EMBL/GenBank/DDBJ whole genome shotgun (WGS) entry which is preliminary data.</text>
</comment>
<proteinExistence type="inferred from homology"/>
<comment type="similarity">
    <text evidence="1 5">Belongs to the pseudouridine synthase RluA family.</text>
</comment>